<feature type="domain" description="NAD(P)-binding" evidence="10">
    <location>
        <begin position="8"/>
        <end position="329"/>
    </location>
</feature>
<evidence type="ECO:0000313" key="12">
    <source>
        <dbReference type="Proteomes" id="UP001626537"/>
    </source>
</evidence>
<keyword evidence="12" id="KW-1185">Reference proteome</keyword>
<dbReference type="SUPFAM" id="SSF51735">
    <property type="entry name" value="NAD(P)-binding Rossmann-fold domains"/>
    <property type="match status" value="1"/>
</dbReference>
<accession>A0ABZ0I3A7</accession>
<evidence type="ECO:0000256" key="6">
    <source>
        <dbReference type="ARBA" id="ARBA00018569"/>
    </source>
</evidence>
<comment type="subunit">
    <text evidence="9">Homodimer.</text>
</comment>
<dbReference type="PANTHER" id="PTHR43725:SF47">
    <property type="entry name" value="UDP-GLUCOSE 4-EPIMERASE"/>
    <property type="match status" value="1"/>
</dbReference>
<dbReference type="EC" id="5.1.3.2" evidence="5 9"/>
<gene>
    <name evidence="11" type="primary">galE</name>
    <name evidence="11" type="ORF">R0135_00510</name>
</gene>
<dbReference type="NCBIfam" id="TIGR01179">
    <property type="entry name" value="galE"/>
    <property type="match status" value="1"/>
</dbReference>
<dbReference type="NCBIfam" id="NF007956">
    <property type="entry name" value="PRK10675.1"/>
    <property type="match status" value="1"/>
</dbReference>
<organism evidence="11 12">
    <name type="scientific">Congregibacter variabilis</name>
    <dbReference type="NCBI Taxonomy" id="3081200"/>
    <lineage>
        <taxon>Bacteria</taxon>
        <taxon>Pseudomonadati</taxon>
        <taxon>Pseudomonadota</taxon>
        <taxon>Gammaproteobacteria</taxon>
        <taxon>Cellvibrionales</taxon>
        <taxon>Halieaceae</taxon>
        <taxon>Congregibacter</taxon>
    </lineage>
</organism>
<comment type="similarity">
    <text evidence="4 9">Belongs to the NAD(P)-dependent epimerase/dehydratase family.</text>
</comment>
<evidence type="ECO:0000313" key="11">
    <source>
        <dbReference type="EMBL" id="WOJ93665.1"/>
    </source>
</evidence>
<evidence type="ECO:0000256" key="9">
    <source>
        <dbReference type="RuleBase" id="RU366046"/>
    </source>
</evidence>
<evidence type="ECO:0000256" key="5">
    <source>
        <dbReference type="ARBA" id="ARBA00013189"/>
    </source>
</evidence>
<dbReference type="EMBL" id="CP136864">
    <property type="protein sequence ID" value="WOJ93665.1"/>
    <property type="molecule type" value="Genomic_DNA"/>
</dbReference>
<protein>
    <recommendedName>
        <fullName evidence="6 9">UDP-glucose 4-epimerase</fullName>
        <ecNumber evidence="5 9">5.1.3.2</ecNumber>
    </recommendedName>
</protein>
<evidence type="ECO:0000256" key="7">
    <source>
        <dbReference type="ARBA" id="ARBA00023027"/>
    </source>
</evidence>
<dbReference type="InterPro" id="IPR016040">
    <property type="entry name" value="NAD(P)-bd_dom"/>
</dbReference>
<dbReference type="PANTHER" id="PTHR43725">
    <property type="entry name" value="UDP-GLUCOSE 4-EPIMERASE"/>
    <property type="match status" value="1"/>
</dbReference>
<evidence type="ECO:0000259" key="10">
    <source>
        <dbReference type="Pfam" id="PF16363"/>
    </source>
</evidence>
<keyword evidence="9" id="KW-0119">Carbohydrate metabolism</keyword>
<evidence type="ECO:0000256" key="3">
    <source>
        <dbReference type="ARBA" id="ARBA00004947"/>
    </source>
</evidence>
<keyword evidence="8 9" id="KW-0413">Isomerase</keyword>
<dbReference type="RefSeq" id="WP_407348309.1">
    <property type="nucleotide sequence ID" value="NZ_CP136864.1"/>
</dbReference>
<comment type="cofactor">
    <cofactor evidence="2 9">
        <name>NAD(+)</name>
        <dbReference type="ChEBI" id="CHEBI:57540"/>
    </cofactor>
</comment>
<dbReference type="Gene3D" id="3.40.50.720">
    <property type="entry name" value="NAD(P)-binding Rossmann-like Domain"/>
    <property type="match status" value="1"/>
</dbReference>
<dbReference type="CDD" id="cd05247">
    <property type="entry name" value="UDP_G4E_1_SDR_e"/>
    <property type="match status" value="1"/>
</dbReference>
<evidence type="ECO:0000256" key="8">
    <source>
        <dbReference type="ARBA" id="ARBA00023235"/>
    </source>
</evidence>
<sequence length="343" mass="37313">MSDSKRVLLTGGAGYIGSHSCLAFSDAGYKVSLLDNFCNSSPVVLERLEQILGYRPELHEADIRDEQAVQGVLQVTRPDAVVHFAGLKAVGESVEQPLHYYDNNVSGTLSLLRAMQTCDVKQLVFSSSATVYGDPASVPITESFPRSATNPYGRSKLIVEDMLMDFVASDPSWKVALLRYFNPVGAHESGLIGENPSGIPNNLMPFVAQVAVGRRQKLSVFGGDYPTRDGTGVRDYIHVVDLAQGHVCALAALEQRELAEPLIVNLGTGTGYSVLELVKAFESASGKDVPFEIVARRPGDIAECYADPSSAREQLGWEAHFGVERMCEDAWRWQSQNPNGFDA</sequence>
<evidence type="ECO:0000256" key="2">
    <source>
        <dbReference type="ARBA" id="ARBA00001911"/>
    </source>
</evidence>
<evidence type="ECO:0000256" key="1">
    <source>
        <dbReference type="ARBA" id="ARBA00000083"/>
    </source>
</evidence>
<keyword evidence="7 9" id="KW-0520">NAD</keyword>
<comment type="pathway">
    <text evidence="3 9">Carbohydrate metabolism; galactose metabolism.</text>
</comment>
<name>A0ABZ0I3A7_9GAMM</name>
<reference evidence="11 12" key="1">
    <citation type="submission" date="2023-10" db="EMBL/GenBank/DDBJ databases">
        <title>Two novel species belonging to the OM43/NOR5 clade.</title>
        <authorList>
            <person name="Park M."/>
        </authorList>
    </citation>
    <scope>NUCLEOTIDE SEQUENCE [LARGE SCALE GENOMIC DNA]</scope>
    <source>
        <strain evidence="11 12">IMCC43200</strain>
    </source>
</reference>
<evidence type="ECO:0000256" key="4">
    <source>
        <dbReference type="ARBA" id="ARBA00007637"/>
    </source>
</evidence>
<dbReference type="Proteomes" id="UP001626537">
    <property type="component" value="Chromosome"/>
</dbReference>
<dbReference type="Pfam" id="PF16363">
    <property type="entry name" value="GDP_Man_Dehyd"/>
    <property type="match status" value="1"/>
</dbReference>
<dbReference type="InterPro" id="IPR005886">
    <property type="entry name" value="UDP_G4E"/>
</dbReference>
<dbReference type="InterPro" id="IPR036291">
    <property type="entry name" value="NAD(P)-bd_dom_sf"/>
</dbReference>
<dbReference type="GO" id="GO:0003978">
    <property type="term" value="F:UDP-glucose 4-epimerase activity"/>
    <property type="evidence" value="ECO:0007669"/>
    <property type="project" value="UniProtKB-EC"/>
</dbReference>
<proteinExistence type="inferred from homology"/>
<comment type="catalytic activity">
    <reaction evidence="1 9">
        <text>UDP-alpha-D-glucose = UDP-alpha-D-galactose</text>
        <dbReference type="Rhea" id="RHEA:22168"/>
        <dbReference type="ChEBI" id="CHEBI:58885"/>
        <dbReference type="ChEBI" id="CHEBI:66914"/>
        <dbReference type="EC" id="5.1.3.2"/>
    </reaction>
</comment>
<dbReference type="Gene3D" id="3.90.25.10">
    <property type="entry name" value="UDP-galactose 4-epimerase, domain 1"/>
    <property type="match status" value="1"/>
</dbReference>